<dbReference type="InterPro" id="IPR016169">
    <property type="entry name" value="FAD-bd_PCMH_sub2"/>
</dbReference>
<dbReference type="Pfam" id="PF08031">
    <property type="entry name" value="BBE"/>
    <property type="match status" value="1"/>
</dbReference>
<comment type="similarity">
    <text evidence="2">Belongs to the oxygen-dependent FAD-linked oxidoreductase family.</text>
</comment>
<evidence type="ECO:0000313" key="8">
    <source>
        <dbReference type="Proteomes" id="UP001521785"/>
    </source>
</evidence>
<dbReference type="InterPro" id="IPR006094">
    <property type="entry name" value="Oxid_FAD_bind_N"/>
</dbReference>
<organism evidence="7 8">
    <name type="scientific">Paraconiothyrium brasiliense</name>
    <dbReference type="NCBI Taxonomy" id="300254"/>
    <lineage>
        <taxon>Eukaryota</taxon>
        <taxon>Fungi</taxon>
        <taxon>Dikarya</taxon>
        <taxon>Ascomycota</taxon>
        <taxon>Pezizomycotina</taxon>
        <taxon>Dothideomycetes</taxon>
        <taxon>Pleosporomycetidae</taxon>
        <taxon>Pleosporales</taxon>
        <taxon>Massarineae</taxon>
        <taxon>Didymosphaeriaceae</taxon>
        <taxon>Paraconiothyrium</taxon>
    </lineage>
</organism>
<dbReference type="InterPro" id="IPR050416">
    <property type="entry name" value="FAD-linked_Oxidoreductase"/>
</dbReference>
<evidence type="ECO:0000256" key="5">
    <source>
        <dbReference type="ARBA" id="ARBA00023002"/>
    </source>
</evidence>
<evidence type="ECO:0000313" key="7">
    <source>
        <dbReference type="EMBL" id="KAL1598951.1"/>
    </source>
</evidence>
<evidence type="ECO:0000256" key="2">
    <source>
        <dbReference type="ARBA" id="ARBA00005466"/>
    </source>
</evidence>
<dbReference type="Gene3D" id="3.40.462.20">
    <property type="match status" value="1"/>
</dbReference>
<comment type="cofactor">
    <cofactor evidence="1">
        <name>FAD</name>
        <dbReference type="ChEBI" id="CHEBI:57692"/>
    </cofactor>
</comment>
<dbReference type="EMBL" id="JAKJXO020000011">
    <property type="protein sequence ID" value="KAL1598951.1"/>
    <property type="molecule type" value="Genomic_DNA"/>
</dbReference>
<protein>
    <recommendedName>
        <fullName evidence="6">FAD-binding PCMH-type domain-containing protein</fullName>
    </recommendedName>
</protein>
<dbReference type="PANTHER" id="PTHR42973">
    <property type="entry name" value="BINDING OXIDOREDUCTASE, PUTATIVE (AFU_ORTHOLOGUE AFUA_1G17690)-RELATED"/>
    <property type="match status" value="1"/>
</dbReference>
<evidence type="ECO:0000256" key="3">
    <source>
        <dbReference type="ARBA" id="ARBA00022630"/>
    </source>
</evidence>
<proteinExistence type="inferred from homology"/>
<evidence type="ECO:0000256" key="1">
    <source>
        <dbReference type="ARBA" id="ARBA00001974"/>
    </source>
</evidence>
<dbReference type="Pfam" id="PF01565">
    <property type="entry name" value="FAD_binding_4"/>
    <property type="match status" value="1"/>
</dbReference>
<keyword evidence="3" id="KW-0285">Flavoprotein</keyword>
<dbReference type="PROSITE" id="PS51387">
    <property type="entry name" value="FAD_PCMH"/>
    <property type="match status" value="1"/>
</dbReference>
<keyword evidence="5" id="KW-0560">Oxidoreductase</keyword>
<reference evidence="7 8" key="1">
    <citation type="submission" date="2024-02" db="EMBL/GenBank/DDBJ databases">
        <title>De novo assembly and annotation of 12 fungi associated with fruit tree decline syndrome in Ontario, Canada.</title>
        <authorList>
            <person name="Sulman M."/>
            <person name="Ellouze W."/>
            <person name="Ilyukhin E."/>
        </authorList>
    </citation>
    <scope>NUCLEOTIDE SEQUENCE [LARGE SCALE GENOMIC DNA]</scope>
    <source>
        <strain evidence="7 8">M42-189</strain>
    </source>
</reference>
<comment type="caution">
    <text evidence="7">The sequence shown here is derived from an EMBL/GenBank/DDBJ whole genome shotgun (WGS) entry which is preliminary data.</text>
</comment>
<gene>
    <name evidence="7" type="ORF">SLS60_008096</name>
</gene>
<dbReference type="PANTHER" id="PTHR42973:SF39">
    <property type="entry name" value="FAD-BINDING PCMH-TYPE DOMAIN-CONTAINING PROTEIN"/>
    <property type="match status" value="1"/>
</dbReference>
<dbReference type="InterPro" id="IPR016166">
    <property type="entry name" value="FAD-bd_PCMH"/>
</dbReference>
<sequence length="506" mass="53518">MRIRDNAINGVTALFAEIVAPEISEAPTTLGQSGKAGIIKSCLDQGGIQATISTDASWSNDTASFQFRLAREPAAIAFPQDKDQVAVALECARNASIKVSAIGRAHSFQGYGYGNPGNLVIDMQAFTDLSFNNFTNQLTFGGGANVGPAAKYLWDNYRRHFPHVRGSHVGLAGSTMGGGFGTTSRFLGIPTDNLASIEYMLYNGSVVTAGPGSDLLWAAQGAGPSFGIVLSATLNTHEVPIDGAISYSLALGDVEVDAASTALLKIQKWVTSGQAPDELSLRFSLGNFASAGFFYGAEAEFDQALEPLVESLRSIAPAANLTKTVLPSFWDSEVAATGAGMNDPTGGQLGGRASLVQSWTVTSDNALSLKQAKALLQSYHSLNRTDIVGSGFLDLWGGISRNITDSDTAFAHGKNLWLIRVDGVANSGVWPSDGSAYMQALLEPFESSLKKSAPLRSFVNYVNSELSVKEWSSRLYGKNFAKLQKIKTGVDPKGLFSGYGLAIPAK</sequence>
<feature type="domain" description="FAD-binding PCMH-type" evidence="6">
    <location>
        <begin position="69"/>
        <end position="239"/>
    </location>
</feature>
<dbReference type="InterPro" id="IPR036318">
    <property type="entry name" value="FAD-bd_PCMH-like_sf"/>
</dbReference>
<dbReference type="InterPro" id="IPR012951">
    <property type="entry name" value="BBE"/>
</dbReference>
<dbReference type="Gene3D" id="3.30.465.10">
    <property type="match status" value="1"/>
</dbReference>
<dbReference type="SUPFAM" id="SSF56176">
    <property type="entry name" value="FAD-binding/transporter-associated domain-like"/>
    <property type="match status" value="1"/>
</dbReference>
<keyword evidence="8" id="KW-1185">Reference proteome</keyword>
<dbReference type="Proteomes" id="UP001521785">
    <property type="component" value="Unassembled WGS sequence"/>
</dbReference>
<accession>A0ABR3R3G9</accession>
<name>A0ABR3R3G9_9PLEO</name>
<keyword evidence="4" id="KW-0274">FAD</keyword>
<evidence type="ECO:0000256" key="4">
    <source>
        <dbReference type="ARBA" id="ARBA00022827"/>
    </source>
</evidence>
<evidence type="ECO:0000259" key="6">
    <source>
        <dbReference type="PROSITE" id="PS51387"/>
    </source>
</evidence>